<dbReference type="AlphaFoldDB" id="A0A367EFJ3"/>
<dbReference type="PANTHER" id="PTHR43132">
    <property type="entry name" value="ARSENICAL RESISTANCE OPERON REPRESSOR ARSR-RELATED"/>
    <property type="match status" value="1"/>
</dbReference>
<feature type="domain" description="HTH arsR-type" evidence="4">
    <location>
        <begin position="247"/>
        <end position="328"/>
    </location>
</feature>
<dbReference type="InterPro" id="IPR001845">
    <property type="entry name" value="HTH_ArsR_DNA-bd_dom"/>
</dbReference>
<evidence type="ECO:0000256" key="3">
    <source>
        <dbReference type="ARBA" id="ARBA00023163"/>
    </source>
</evidence>
<evidence type="ECO:0000256" key="1">
    <source>
        <dbReference type="ARBA" id="ARBA00023015"/>
    </source>
</evidence>
<evidence type="ECO:0000256" key="2">
    <source>
        <dbReference type="ARBA" id="ARBA00023125"/>
    </source>
</evidence>
<dbReference type="Gene3D" id="1.10.10.10">
    <property type="entry name" value="Winged helix-like DNA-binding domain superfamily/Winged helix DNA-binding domain"/>
    <property type="match status" value="1"/>
</dbReference>
<dbReference type="SUPFAM" id="SSF46785">
    <property type="entry name" value="Winged helix' DNA-binding domain"/>
    <property type="match status" value="1"/>
</dbReference>
<dbReference type="GO" id="GO:0003700">
    <property type="term" value="F:DNA-binding transcription factor activity"/>
    <property type="evidence" value="ECO:0007669"/>
    <property type="project" value="InterPro"/>
</dbReference>
<dbReference type="CDD" id="cd00090">
    <property type="entry name" value="HTH_ARSR"/>
    <property type="match status" value="1"/>
</dbReference>
<dbReference type="InterPro" id="IPR051011">
    <property type="entry name" value="Metal_resp_trans_reg"/>
</dbReference>
<dbReference type="InterPro" id="IPR036388">
    <property type="entry name" value="WH-like_DNA-bd_sf"/>
</dbReference>
<organism evidence="5 6">
    <name type="scientific">Streptomyces diacarni</name>
    <dbReference type="NCBI Taxonomy" id="2800381"/>
    <lineage>
        <taxon>Bacteria</taxon>
        <taxon>Bacillati</taxon>
        <taxon>Actinomycetota</taxon>
        <taxon>Actinomycetes</taxon>
        <taxon>Kitasatosporales</taxon>
        <taxon>Streptomycetaceae</taxon>
        <taxon>Streptomyces</taxon>
    </lineage>
</organism>
<dbReference type="InterPro" id="IPR011991">
    <property type="entry name" value="ArsR-like_HTH"/>
</dbReference>
<evidence type="ECO:0000259" key="4">
    <source>
        <dbReference type="SMART" id="SM00418"/>
    </source>
</evidence>
<keyword evidence="3" id="KW-0804">Transcription</keyword>
<sequence length="329" mass="36004">MLRIHVDETALTRVTIGSDPLWETVLAGHQLTPRGPKTFTAWRQRAGRLASRADALSSALQLLHALAPPRTGYFPDFLTPQEGQRGLEAGLEALCATPRARLRPELVKAFDGRRAPMWVRELAEGRSGRVRQVAQAVHTVHRTLVAPDWAGTDKLVEADRAVRSRALRDGGVHGLLSSLRPHLRWQAPVLEMDYPESRDLHLNGRGLCLIPSRFCWGKPVALEDPSLPQVVVYPVDHSPLFATEDPRALGALVGRTRARVLAAVETASTCSDLSRRLGIAPSSVSEHVSVLRAAGLVVSVRHDNRVIHTLTPLGRGLGRGELLQPAVER</sequence>
<reference evidence="5 6" key="1">
    <citation type="submission" date="2018-06" db="EMBL/GenBank/DDBJ databases">
        <title>Streptomyces reniochalinae sp. nov. and Streptomyces diacarnus sp. nov. from marine sponges.</title>
        <authorList>
            <person name="Li L."/>
        </authorList>
    </citation>
    <scope>NUCLEOTIDE SEQUENCE [LARGE SCALE GENOMIC DNA]</scope>
    <source>
        <strain evidence="5 6">LHW51701</strain>
    </source>
</reference>
<comment type="caution">
    <text evidence="5">The sequence shown here is derived from an EMBL/GenBank/DDBJ whole genome shotgun (WGS) entry which is preliminary data.</text>
</comment>
<keyword evidence="1" id="KW-0805">Transcription regulation</keyword>
<evidence type="ECO:0000313" key="5">
    <source>
        <dbReference type="EMBL" id="RCG16824.1"/>
    </source>
</evidence>
<gene>
    <name evidence="5" type="ORF">DTL70_28280</name>
</gene>
<dbReference type="RefSeq" id="WP_114024857.1">
    <property type="nucleotide sequence ID" value="NZ_QOIN01000058.1"/>
</dbReference>
<keyword evidence="2" id="KW-0238">DNA-binding</keyword>
<dbReference type="Pfam" id="PF12840">
    <property type="entry name" value="HTH_20"/>
    <property type="match status" value="1"/>
</dbReference>
<proteinExistence type="predicted"/>
<dbReference type="EMBL" id="QOIN01000058">
    <property type="protein sequence ID" value="RCG16824.1"/>
    <property type="molecule type" value="Genomic_DNA"/>
</dbReference>
<dbReference type="InterPro" id="IPR036390">
    <property type="entry name" value="WH_DNA-bd_sf"/>
</dbReference>
<keyword evidence="6" id="KW-1185">Reference proteome</keyword>
<name>A0A367EFJ3_9ACTN</name>
<accession>A0A367EFJ3</accession>
<evidence type="ECO:0000313" key="6">
    <source>
        <dbReference type="Proteomes" id="UP000252914"/>
    </source>
</evidence>
<dbReference type="GO" id="GO:0003677">
    <property type="term" value="F:DNA binding"/>
    <property type="evidence" value="ECO:0007669"/>
    <property type="project" value="UniProtKB-KW"/>
</dbReference>
<dbReference type="PANTHER" id="PTHR43132:SF8">
    <property type="entry name" value="HTH-TYPE TRANSCRIPTIONAL REGULATOR KMTR"/>
    <property type="match status" value="1"/>
</dbReference>
<dbReference type="Proteomes" id="UP000252914">
    <property type="component" value="Unassembled WGS sequence"/>
</dbReference>
<protein>
    <submittedName>
        <fullName evidence="5">ArsR family transcriptional regulator</fullName>
    </submittedName>
</protein>
<dbReference type="SMART" id="SM00418">
    <property type="entry name" value="HTH_ARSR"/>
    <property type="match status" value="1"/>
</dbReference>